<evidence type="ECO:0000256" key="6">
    <source>
        <dbReference type="ARBA" id="ARBA00023239"/>
    </source>
</evidence>
<evidence type="ECO:0000256" key="3">
    <source>
        <dbReference type="ARBA" id="ARBA00022553"/>
    </source>
</evidence>
<sequence length="1292" mass="142574">MENKIISCSTTAPEAIAVVEGARSISYGELVNSAKTIARFLQERGVKHGEAVGILFDVNHHQVIAHLAILFAGGTCVPISPTAPIPRIASMLSDANAQYVICDKNSTFHSEGITLLHVSDAPASEPSADAIDLGPSWRGSRRTHILYTSGSTGKPKGVQISSSAIMHLATSISVTPLNPEDRVAAFNDLGFDLSLFDVWVTLLSGATIIIIPKVIVVDSTALKSYLESQRISIMIMPAALFHIVAKSSPDSFHCLRHLLSAGDVANKTAMRAVLEQSPPQHLWNTCGPTECTTLATMQEVDLRETLRDRIGIGHSVGQMKIVLMGQSQQVIHDTKQRGEICIAGPQQTQGYLNQQLHDESMFIEFNIPVINGAIGHAQNDGGDSRRRYYRTGDVAEWRDDGGGLDFIGRRDYQLKHGSFRVELEEIERSLLESQLVQSVIVVNRPSPDGVAVLVAPGIACPEHTPALHGPDRSELVEHLAVDSRGKIDRRAFSESFPEGGPNIPSSILTNGNDSVSSTKATLKAMWEHILAVSSVNDDDDFMALGATSLQNAALIARIKKHLGRLISMHDLYCHSRFTSLLHFLESDAESITAPNDADKWIKDVDMVDDIEETPNWEDPDEGKIFLTGATGFVGAFLLDELLRHPSVKQVACLVRGQTEAEAARRLQANMRKYDLWPDDFSLATKIMVLPGDITCRDLGLGSAKFDWLANWSSAIFHLAAKINFCDSYHEHYDTNILGTRNMLRLAARGRRKTFHYVSSIDTWGQTGYFLGTKRVLEDGPLGPHIQGVRYDVGYSQSQWTAEGLVRRMRDRGFPIIVYRPGFIIGHSVTGASNPNDLVSRLISSCIKLGAWLKIDLDLAYVTVDYVVKAMLHISRSTKNVGKSYCLVAPQIEESVSVNKTCSLICQAGHKVELTNYPDWIAQLSEKILPDDPLAPVMPLLEEKVLGNFTRLEMKLQFLFLGLEASFALKPVHAASDSNSSPYRPIPTNAPKTWVHPGVFVSGPQLDYIAKRIKAKENPWTEAVDSMLNMSYISPTRTAEPYETVECGPTSTPNIGCYQERDDSMAAYMNALAWWITKEKHYAEKSVYYMDAWSSTIQGHNNSNALLQAAWSAANWKSIKTFSDMLRHAYIPLIENGAPQKNGNWELVMIESCIGAAVFLEDAALYEKSLGLFSSRVPAYIYLTSDGEYPVQGRGRINTTAEIIKYWQNQQTFPISGITQETCRDFAHTSFGISSISHIAETLRIQGMDVWRSTDVGARVKAALELHTALDSKQKPIPKWLCNGTIPDTMNPS</sequence>
<keyword evidence="6" id="KW-0456">Lyase</keyword>
<dbReference type="GO" id="GO:0042597">
    <property type="term" value="C:periplasmic space"/>
    <property type="evidence" value="ECO:0007669"/>
    <property type="project" value="InterPro"/>
</dbReference>
<evidence type="ECO:0000259" key="8">
    <source>
        <dbReference type="PROSITE" id="PS50075"/>
    </source>
</evidence>
<evidence type="ECO:0000256" key="7">
    <source>
        <dbReference type="ARBA" id="ARBA00029454"/>
    </source>
</evidence>
<organism evidence="9 10">
    <name type="scientific">Fusarium pseudocircinatum</name>
    <dbReference type="NCBI Taxonomy" id="56676"/>
    <lineage>
        <taxon>Eukaryota</taxon>
        <taxon>Fungi</taxon>
        <taxon>Dikarya</taxon>
        <taxon>Ascomycota</taxon>
        <taxon>Pezizomycotina</taxon>
        <taxon>Sordariomycetes</taxon>
        <taxon>Hypocreomycetidae</taxon>
        <taxon>Hypocreales</taxon>
        <taxon>Nectriaceae</taxon>
        <taxon>Fusarium</taxon>
        <taxon>Fusarium fujikuroi species complex</taxon>
    </lineage>
</organism>
<gene>
    <name evidence="9" type="ORF">FPCIR_8802</name>
</gene>
<dbReference type="NCBIfam" id="TIGR01746">
    <property type="entry name" value="Thioester-redct"/>
    <property type="match status" value="1"/>
</dbReference>
<dbReference type="Pfam" id="PF05426">
    <property type="entry name" value="Alginate_lyase"/>
    <property type="match status" value="1"/>
</dbReference>
<comment type="similarity">
    <text evidence="7">Belongs to the NRP synthetase family.</text>
</comment>
<name>A0A8H5L3P8_9HYPO</name>
<dbReference type="InterPro" id="IPR010080">
    <property type="entry name" value="Thioester_reductase-like_dom"/>
</dbReference>
<dbReference type="PANTHER" id="PTHR44845">
    <property type="entry name" value="CARRIER DOMAIN-CONTAINING PROTEIN"/>
    <property type="match status" value="1"/>
</dbReference>
<accession>A0A8H5L3P8</accession>
<dbReference type="InterPro" id="IPR036736">
    <property type="entry name" value="ACP-like_sf"/>
</dbReference>
<dbReference type="SUPFAM" id="SSF48230">
    <property type="entry name" value="Chondroitin AC/alginate lyase"/>
    <property type="match status" value="1"/>
</dbReference>
<dbReference type="GO" id="GO:0016829">
    <property type="term" value="F:lyase activity"/>
    <property type="evidence" value="ECO:0007669"/>
    <property type="project" value="UniProtKB-KW"/>
</dbReference>
<evidence type="ECO:0000256" key="4">
    <source>
        <dbReference type="ARBA" id="ARBA00022598"/>
    </source>
</evidence>
<dbReference type="Gene3D" id="3.30.300.30">
    <property type="match status" value="1"/>
</dbReference>
<dbReference type="CDD" id="cd05235">
    <property type="entry name" value="SDR_e1"/>
    <property type="match status" value="1"/>
</dbReference>
<dbReference type="SUPFAM" id="SSF47336">
    <property type="entry name" value="ACP-like"/>
    <property type="match status" value="1"/>
</dbReference>
<dbReference type="SUPFAM" id="SSF56801">
    <property type="entry name" value="Acetyl-CoA synthetase-like"/>
    <property type="match status" value="1"/>
</dbReference>
<dbReference type="EMBL" id="JAAOAS010000236">
    <property type="protein sequence ID" value="KAF5583998.1"/>
    <property type="molecule type" value="Genomic_DNA"/>
</dbReference>
<evidence type="ECO:0000256" key="1">
    <source>
        <dbReference type="ARBA" id="ARBA00004685"/>
    </source>
</evidence>
<dbReference type="InterPro" id="IPR000873">
    <property type="entry name" value="AMP-dep_synth/lig_dom"/>
</dbReference>
<dbReference type="GO" id="GO:0016874">
    <property type="term" value="F:ligase activity"/>
    <property type="evidence" value="ECO:0007669"/>
    <property type="project" value="UniProtKB-KW"/>
</dbReference>
<dbReference type="SUPFAM" id="SSF51735">
    <property type="entry name" value="NAD(P)-binding Rossmann-fold domains"/>
    <property type="match status" value="1"/>
</dbReference>
<feature type="domain" description="Carrier" evidence="8">
    <location>
        <begin position="513"/>
        <end position="588"/>
    </location>
</feature>
<dbReference type="Proteomes" id="UP000546213">
    <property type="component" value="Unassembled WGS sequence"/>
</dbReference>
<dbReference type="OrthoDB" id="408177at2759"/>
<dbReference type="Gene3D" id="1.10.1200.10">
    <property type="entry name" value="ACP-like"/>
    <property type="match status" value="1"/>
</dbReference>
<dbReference type="Pfam" id="PF07993">
    <property type="entry name" value="NAD_binding_4"/>
    <property type="match status" value="1"/>
</dbReference>
<keyword evidence="10" id="KW-1185">Reference proteome</keyword>
<dbReference type="InterPro" id="IPR042099">
    <property type="entry name" value="ANL_N_sf"/>
</dbReference>
<evidence type="ECO:0000256" key="5">
    <source>
        <dbReference type="ARBA" id="ARBA00022729"/>
    </source>
</evidence>
<protein>
    <submittedName>
        <fullName evidence="9">AM-toxin synthetase (AMT)</fullName>
    </submittedName>
</protein>
<dbReference type="InterPro" id="IPR009081">
    <property type="entry name" value="PP-bd_ACP"/>
</dbReference>
<keyword evidence="5" id="KW-0732">Signal</keyword>
<dbReference type="Gene3D" id="3.40.50.12780">
    <property type="entry name" value="N-terminal domain of ligase-like"/>
    <property type="match status" value="1"/>
</dbReference>
<evidence type="ECO:0000256" key="2">
    <source>
        <dbReference type="ARBA" id="ARBA00022450"/>
    </source>
</evidence>
<dbReference type="InterPro" id="IPR008397">
    <property type="entry name" value="Alginate_lyase_dom"/>
</dbReference>
<dbReference type="PROSITE" id="PS00455">
    <property type="entry name" value="AMP_BINDING"/>
    <property type="match status" value="1"/>
</dbReference>
<dbReference type="Gene3D" id="1.50.10.100">
    <property type="entry name" value="Chondroitin AC/alginate lyase"/>
    <property type="match status" value="1"/>
</dbReference>
<dbReference type="PANTHER" id="PTHR44845:SF6">
    <property type="entry name" value="BETA-ALANINE-ACTIVATING ENZYME"/>
    <property type="match status" value="1"/>
</dbReference>
<proteinExistence type="inferred from homology"/>
<dbReference type="Pfam" id="PF00550">
    <property type="entry name" value="PP-binding"/>
    <property type="match status" value="1"/>
</dbReference>
<dbReference type="InterPro" id="IPR036291">
    <property type="entry name" value="NAD(P)-bd_dom_sf"/>
</dbReference>
<dbReference type="InterPro" id="IPR008929">
    <property type="entry name" value="Chondroitin_lyas"/>
</dbReference>
<evidence type="ECO:0000313" key="10">
    <source>
        <dbReference type="Proteomes" id="UP000546213"/>
    </source>
</evidence>
<keyword evidence="2" id="KW-0596">Phosphopantetheine</keyword>
<dbReference type="Pfam" id="PF00501">
    <property type="entry name" value="AMP-binding"/>
    <property type="match status" value="1"/>
</dbReference>
<dbReference type="InterPro" id="IPR013120">
    <property type="entry name" value="FAR_NAD-bd"/>
</dbReference>
<dbReference type="Gene3D" id="3.40.50.720">
    <property type="entry name" value="NAD(P)-binding Rossmann-like Domain"/>
    <property type="match status" value="1"/>
</dbReference>
<keyword evidence="4" id="KW-0436">Ligase</keyword>
<evidence type="ECO:0000313" key="9">
    <source>
        <dbReference type="EMBL" id="KAF5583998.1"/>
    </source>
</evidence>
<dbReference type="InterPro" id="IPR045851">
    <property type="entry name" value="AMP-bd_C_sf"/>
</dbReference>
<comment type="caution">
    <text evidence="9">The sequence shown here is derived from an EMBL/GenBank/DDBJ whole genome shotgun (WGS) entry which is preliminary data.</text>
</comment>
<dbReference type="PROSITE" id="PS50075">
    <property type="entry name" value="CARRIER"/>
    <property type="match status" value="1"/>
</dbReference>
<reference evidence="9 10" key="1">
    <citation type="submission" date="2020-05" db="EMBL/GenBank/DDBJ databases">
        <title>Identification and distribution of gene clusters putatively required for synthesis of sphingolipid metabolism inhibitors in phylogenetically diverse species of the filamentous fungus Fusarium.</title>
        <authorList>
            <person name="Kim H.-S."/>
            <person name="Busman M."/>
            <person name="Brown D.W."/>
            <person name="Divon H."/>
            <person name="Uhlig S."/>
            <person name="Proctor R.H."/>
        </authorList>
    </citation>
    <scope>NUCLEOTIDE SEQUENCE [LARGE SCALE GENOMIC DNA]</scope>
    <source>
        <strain evidence="9 10">NRRL 36939</strain>
    </source>
</reference>
<comment type="pathway">
    <text evidence="1">Mycotoxin biosynthesis.</text>
</comment>
<keyword evidence="3" id="KW-0597">Phosphoprotein</keyword>
<dbReference type="InterPro" id="IPR020845">
    <property type="entry name" value="AMP-binding_CS"/>
</dbReference>